<evidence type="ECO:0000256" key="1">
    <source>
        <dbReference type="SAM" id="Phobius"/>
    </source>
</evidence>
<accession>A0A348AFV6</accession>
<dbReference type="KEGG" id="mana:MAMMFC1_00594"/>
<keyword evidence="1" id="KW-0812">Transmembrane</keyword>
<feature type="transmembrane region" description="Helical" evidence="1">
    <location>
        <begin position="69"/>
        <end position="86"/>
    </location>
</feature>
<dbReference type="EMBL" id="AP018449">
    <property type="protein sequence ID" value="BBB89954.1"/>
    <property type="molecule type" value="Genomic_DNA"/>
</dbReference>
<sequence>MPRKTYYDRDWEDPEIEDWEYDYEDREYNSRQRCAPLLAIVAVTAAYPLILCAPRRYCSPRNPYKGMCYPYYSCSPTFGCIPIWYYRR</sequence>
<reference evidence="2 3" key="1">
    <citation type="journal article" date="2018" name="Int. J. Syst. Evol. Microbiol.">
        <title>Methylomusa anaerophila gen. nov., sp. nov., an anaerobic methanol-utilizing bacterium isolated from a microbial fuel cell.</title>
        <authorList>
            <person name="Amano N."/>
            <person name="Yamamuro A."/>
            <person name="Miyahara M."/>
            <person name="Kouzuma A."/>
            <person name="Abe T."/>
            <person name="Watanabe K."/>
        </authorList>
    </citation>
    <scope>NUCLEOTIDE SEQUENCE [LARGE SCALE GENOMIC DNA]</scope>
    <source>
        <strain evidence="2 3">MMFC1</strain>
    </source>
</reference>
<keyword evidence="3" id="KW-1185">Reference proteome</keyword>
<evidence type="ECO:0000313" key="2">
    <source>
        <dbReference type="EMBL" id="BBB89954.1"/>
    </source>
</evidence>
<protein>
    <submittedName>
        <fullName evidence="2">Uncharacterized protein</fullName>
    </submittedName>
</protein>
<name>A0A348AFV6_9FIRM</name>
<keyword evidence="1" id="KW-1133">Transmembrane helix</keyword>
<organism evidence="2 3">
    <name type="scientific">Methylomusa anaerophila</name>
    <dbReference type="NCBI Taxonomy" id="1930071"/>
    <lineage>
        <taxon>Bacteria</taxon>
        <taxon>Bacillati</taxon>
        <taxon>Bacillota</taxon>
        <taxon>Negativicutes</taxon>
        <taxon>Selenomonadales</taxon>
        <taxon>Sporomusaceae</taxon>
        <taxon>Methylomusa</taxon>
    </lineage>
</organism>
<dbReference type="RefSeq" id="WP_126306346.1">
    <property type="nucleotide sequence ID" value="NZ_AP018449.1"/>
</dbReference>
<keyword evidence="1" id="KW-0472">Membrane</keyword>
<proteinExistence type="predicted"/>
<gene>
    <name evidence="2" type="ORF">MAMMFC1_00594</name>
</gene>
<evidence type="ECO:0000313" key="3">
    <source>
        <dbReference type="Proteomes" id="UP000276437"/>
    </source>
</evidence>
<dbReference type="Proteomes" id="UP000276437">
    <property type="component" value="Chromosome"/>
</dbReference>
<dbReference type="AlphaFoldDB" id="A0A348AFV6"/>
<feature type="transmembrane region" description="Helical" evidence="1">
    <location>
        <begin position="35"/>
        <end position="57"/>
    </location>
</feature>